<comment type="caution">
    <text evidence="1">The sequence shown here is derived from an EMBL/GenBank/DDBJ whole genome shotgun (WGS) entry which is preliminary data.</text>
</comment>
<dbReference type="EMBL" id="QOIL01000016">
    <property type="protein sequence ID" value="RCG27219.1"/>
    <property type="molecule type" value="Genomic_DNA"/>
</dbReference>
<accession>A0A367FB94</accession>
<keyword evidence="2" id="KW-1185">Reference proteome</keyword>
<evidence type="ECO:0000313" key="2">
    <source>
        <dbReference type="Proteomes" id="UP000253094"/>
    </source>
</evidence>
<evidence type="ECO:0000313" key="1">
    <source>
        <dbReference type="EMBL" id="RCG27219.1"/>
    </source>
</evidence>
<gene>
    <name evidence="1" type="ORF">DQ384_26225</name>
</gene>
<name>A0A367FB94_9ACTN</name>
<dbReference type="OrthoDB" id="3542106at2"/>
<dbReference type="Proteomes" id="UP000253094">
    <property type="component" value="Unassembled WGS sequence"/>
</dbReference>
<protein>
    <submittedName>
        <fullName evidence="1">Uncharacterized protein</fullName>
    </submittedName>
</protein>
<dbReference type="AlphaFoldDB" id="A0A367FB94"/>
<organism evidence="1 2">
    <name type="scientific">Sphaerisporangium album</name>
    <dbReference type="NCBI Taxonomy" id="509200"/>
    <lineage>
        <taxon>Bacteria</taxon>
        <taxon>Bacillati</taxon>
        <taxon>Actinomycetota</taxon>
        <taxon>Actinomycetes</taxon>
        <taxon>Streptosporangiales</taxon>
        <taxon>Streptosporangiaceae</taxon>
        <taxon>Sphaerisporangium</taxon>
    </lineage>
</organism>
<proteinExistence type="predicted"/>
<reference evidence="1 2" key="1">
    <citation type="submission" date="2018-06" db="EMBL/GenBank/DDBJ databases">
        <title>Sphaerisporangium craniellae sp. nov., isolated from a marine sponge in the South China Sea.</title>
        <authorList>
            <person name="Li L."/>
        </authorList>
    </citation>
    <scope>NUCLEOTIDE SEQUENCE [LARGE SCALE GENOMIC DNA]</scope>
    <source>
        <strain evidence="1 2">CCTCC AA 208026</strain>
    </source>
</reference>
<sequence length="185" mass="19945">MIPRALYQMARAVGYGGPAILTIATHPDGSRYAGWPVGCIRLDHLLLEVLGDPADGTYRIAPDGRLTPGVGNYPADTVVRRILPYLEQARTPVEASPWIRQVSAKIRHQLIGTPDGRYTIADLAQWEAWADAADGVPWQLDGGPHRPLVWAPADDPSGRATAMLTTIYAPTDPAPPAPEALDVAR</sequence>